<feature type="domain" description="SAM-dependent methyltransferase TRM5/TYW2-type" evidence="7">
    <location>
        <begin position="144"/>
        <end position="415"/>
    </location>
</feature>
<comment type="similarity">
    <text evidence="6">Belongs to the class I-like SAM-binding methyltransferase superfamily. TRM5/TYW2 family.</text>
</comment>
<evidence type="ECO:0000256" key="3">
    <source>
        <dbReference type="ARBA" id="ARBA00022691"/>
    </source>
</evidence>
<dbReference type="EMBL" id="CR382133">
    <property type="protein sequence ID" value="CAG84728.2"/>
    <property type="molecule type" value="Genomic_DNA"/>
</dbReference>
<evidence type="ECO:0000259" key="7">
    <source>
        <dbReference type="PROSITE" id="PS51684"/>
    </source>
</evidence>
<dbReference type="GeneID" id="2899559"/>
<dbReference type="GO" id="GO:0008175">
    <property type="term" value="F:tRNA methyltransferase activity"/>
    <property type="evidence" value="ECO:0007669"/>
    <property type="project" value="TreeGrafter"/>
</dbReference>
<keyword evidence="9" id="KW-1185">Reference proteome</keyword>
<comment type="pathway">
    <text evidence="1 6">tRNA modification; wybutosine-tRNA(Phe) biosynthesis.</text>
</comment>
<dbReference type="Gene3D" id="3.40.50.150">
    <property type="entry name" value="Vaccinia Virus protein VP39"/>
    <property type="match status" value="1"/>
</dbReference>
<dbReference type="SUPFAM" id="SSF53335">
    <property type="entry name" value="S-adenosyl-L-methionine-dependent methyltransferases"/>
    <property type="match status" value="1"/>
</dbReference>
<dbReference type="KEGG" id="dha:DEHA2A09988g"/>
<dbReference type="InParanoid" id="Q6BYF4"/>
<dbReference type="GO" id="GO:0005737">
    <property type="term" value="C:cytoplasm"/>
    <property type="evidence" value="ECO:0007669"/>
    <property type="project" value="UniProtKB-SubCell"/>
</dbReference>
<dbReference type="PROSITE" id="PS51684">
    <property type="entry name" value="SAM_MT_TRM5_TYW2"/>
    <property type="match status" value="1"/>
</dbReference>
<dbReference type="OMA" id="FELNPWS"/>
<dbReference type="GO" id="GO:0102522">
    <property type="term" value="F:tRNA 4-demethylwyosine alpha-amino-alpha-carboxypropyltransferase activity"/>
    <property type="evidence" value="ECO:0007669"/>
    <property type="project" value="UniProtKB-EC"/>
</dbReference>
<dbReference type="InterPro" id="IPR030382">
    <property type="entry name" value="MeTrfase_TRM5/TYW2"/>
</dbReference>
<dbReference type="HOGENOM" id="CLU_023588_1_0_1"/>
<dbReference type="eggNOG" id="KOG1227">
    <property type="taxonomic scope" value="Eukaryota"/>
</dbReference>
<dbReference type="PANTHER" id="PTHR23245">
    <property type="entry name" value="TRNA METHYLTRANSFERASE"/>
    <property type="match status" value="1"/>
</dbReference>
<dbReference type="InterPro" id="IPR029063">
    <property type="entry name" value="SAM-dependent_MTases_sf"/>
</dbReference>
<evidence type="ECO:0000313" key="9">
    <source>
        <dbReference type="Proteomes" id="UP000000599"/>
    </source>
</evidence>
<comment type="function">
    <text evidence="6">S-adenosyl-L-methionine-dependent transferase that acts as a component of the wybutosine biosynthesis pathway. Wybutosine is a hyper modified guanosine with a tricyclic base found at the 3'-position adjacent to the anticodon of eukaryotic phenylalanine tRNA. Catalyzes the transfer of the alpha-amino-alpha-carboxypropyl (acp) group from S-adenosyl-L-methionine to the C-7 position of 4-demethylwyosine (imG-14) to produce wybutosine-86.</text>
</comment>
<evidence type="ECO:0000256" key="1">
    <source>
        <dbReference type="ARBA" id="ARBA00004797"/>
    </source>
</evidence>
<evidence type="ECO:0000256" key="4">
    <source>
        <dbReference type="ARBA" id="ARBA00022694"/>
    </source>
</evidence>
<dbReference type="PIRSF" id="PIRSF038972">
    <property type="entry name" value="Trm12"/>
    <property type="match status" value="1"/>
</dbReference>
<sequence>MMTRCIVVGIENSTHIKPVKVFLEELGLFNRNKKINRSGNLHQLYTTCKKIEELEGIPRNDVEIGYYEKEESDKSTLEGVVRGFLTNMGFGGNVEKLLEHLPKKWSVYPPMILLNSGTFDSDVWRGFFEDGGLKDEFFGYVLSSGVFPAGLTHIAVNKPIIEQDIMRRPFNILPVYGDFGPEPTEEMFDSPSEQDFEQAFWCSAVQNGIYQTWAPRYTMFSRGNIKEKKRVLEQCKDANKKCVFDLYAGIGYFTLSYLKNGATVFCWEINPWSIKGLIKSVSKNGYSYKLIRRQESLDHASYNKYDKDGVSVYIFHESNEYAMDRYSQIGKTLPLAHINLGLLPTSTPSWSITKALTRKSSTSTVIHVHENVHVEDFAQVGQKVADYFEGNVVAINKVKTFAPDIWHVVIDVSLD</sequence>
<organism evidence="8 9">
    <name type="scientific">Debaryomyces hansenii (strain ATCC 36239 / CBS 767 / BCRC 21394 / JCM 1990 / NBRC 0083 / IGC 2968)</name>
    <name type="common">Yeast</name>
    <name type="synonym">Torulaspora hansenii</name>
    <dbReference type="NCBI Taxonomy" id="284592"/>
    <lineage>
        <taxon>Eukaryota</taxon>
        <taxon>Fungi</taxon>
        <taxon>Dikarya</taxon>
        <taxon>Ascomycota</taxon>
        <taxon>Saccharomycotina</taxon>
        <taxon>Pichiomycetes</taxon>
        <taxon>Debaryomycetaceae</taxon>
        <taxon>Debaryomyces</taxon>
    </lineage>
</organism>
<comment type="catalytic activity">
    <reaction evidence="5">
        <text>4-demethylwyosine(37) in tRNA(Phe) + S-adenosyl-L-methionine = 4-demethyl-7-[(3S)-3-amino-3-carboxypropyl]wyosine(37) in tRNA(Phe) + S-methyl-5'-thioadenosine + H(+)</text>
        <dbReference type="Rhea" id="RHEA:36355"/>
        <dbReference type="Rhea" id="RHEA-COMP:10164"/>
        <dbReference type="Rhea" id="RHEA-COMP:10378"/>
        <dbReference type="ChEBI" id="CHEBI:15378"/>
        <dbReference type="ChEBI" id="CHEBI:17509"/>
        <dbReference type="ChEBI" id="CHEBI:59789"/>
        <dbReference type="ChEBI" id="CHEBI:64315"/>
        <dbReference type="ChEBI" id="CHEBI:73550"/>
        <dbReference type="EC" id="2.5.1.114"/>
    </reaction>
</comment>
<accession>Q6BYF4</accession>
<dbReference type="VEuPathDB" id="FungiDB:DEHA2A09988g"/>
<proteinExistence type="inferred from homology"/>
<dbReference type="InterPro" id="IPR026274">
    <property type="entry name" value="tRNA_wybutosine_synth_prot_2"/>
</dbReference>
<dbReference type="UniPathway" id="UPA00375"/>
<gene>
    <name evidence="8" type="ordered locus">DEHA2A09988g</name>
</gene>
<reference evidence="8 9" key="1">
    <citation type="journal article" date="2004" name="Nature">
        <title>Genome evolution in yeasts.</title>
        <authorList>
            <consortium name="Genolevures"/>
            <person name="Dujon B."/>
            <person name="Sherman D."/>
            <person name="Fischer G."/>
            <person name="Durrens P."/>
            <person name="Casaregola S."/>
            <person name="Lafontaine I."/>
            <person name="de Montigny J."/>
            <person name="Marck C."/>
            <person name="Neuveglise C."/>
            <person name="Talla E."/>
            <person name="Goffard N."/>
            <person name="Frangeul L."/>
            <person name="Aigle M."/>
            <person name="Anthouard V."/>
            <person name="Babour A."/>
            <person name="Barbe V."/>
            <person name="Barnay S."/>
            <person name="Blanchin S."/>
            <person name="Beckerich J.M."/>
            <person name="Beyne E."/>
            <person name="Bleykasten C."/>
            <person name="Boisrame A."/>
            <person name="Boyer J."/>
            <person name="Cattolico L."/>
            <person name="Confanioleri F."/>
            <person name="de Daruvar A."/>
            <person name="Despons L."/>
            <person name="Fabre E."/>
            <person name="Fairhead C."/>
            <person name="Ferry-Dumazet H."/>
            <person name="Groppi A."/>
            <person name="Hantraye F."/>
            <person name="Hennequin C."/>
            <person name="Jauniaux N."/>
            <person name="Joyet P."/>
            <person name="Kachouri R."/>
            <person name="Kerrest A."/>
            <person name="Koszul R."/>
            <person name="Lemaire M."/>
            <person name="Lesur I."/>
            <person name="Ma L."/>
            <person name="Muller H."/>
            <person name="Nicaud J.M."/>
            <person name="Nikolski M."/>
            <person name="Oztas S."/>
            <person name="Ozier-Kalogeropoulos O."/>
            <person name="Pellenz S."/>
            <person name="Potier S."/>
            <person name="Richard G.F."/>
            <person name="Straub M.L."/>
            <person name="Suleau A."/>
            <person name="Swennene D."/>
            <person name="Tekaia F."/>
            <person name="Wesolowski-Louvel M."/>
            <person name="Westhof E."/>
            <person name="Wirth B."/>
            <person name="Zeniou-Meyer M."/>
            <person name="Zivanovic I."/>
            <person name="Bolotin-Fukuhara M."/>
            <person name="Thierry A."/>
            <person name="Bouchier C."/>
            <person name="Caudron B."/>
            <person name="Scarpelli C."/>
            <person name="Gaillardin C."/>
            <person name="Weissenbach J."/>
            <person name="Wincker P."/>
            <person name="Souciet J.L."/>
        </authorList>
    </citation>
    <scope>NUCLEOTIDE SEQUENCE [LARGE SCALE GENOMIC DNA]</scope>
    <source>
        <strain evidence="9">ATCC 36239 / CBS 767 / BCRC 21394 / JCM 1990 / NBRC 0083 / IGC 2968</strain>
    </source>
</reference>
<dbReference type="Pfam" id="PF02475">
    <property type="entry name" value="TRM5-TYW2_MTfase"/>
    <property type="match status" value="1"/>
</dbReference>
<evidence type="ECO:0000256" key="5">
    <source>
        <dbReference type="ARBA" id="ARBA00049400"/>
    </source>
</evidence>
<keyword evidence="2 6" id="KW-0808">Transferase</keyword>
<keyword evidence="3 6" id="KW-0949">S-adenosyl-L-methionine</keyword>
<evidence type="ECO:0000256" key="2">
    <source>
        <dbReference type="ARBA" id="ARBA00022679"/>
    </source>
</evidence>
<dbReference type="RefSeq" id="XP_456765.2">
    <property type="nucleotide sequence ID" value="XM_456765.1"/>
</dbReference>
<dbReference type="GO" id="GO:0008757">
    <property type="term" value="F:S-adenosylmethionine-dependent methyltransferase activity"/>
    <property type="evidence" value="ECO:0007669"/>
    <property type="project" value="InterPro"/>
</dbReference>
<comment type="subcellular location">
    <subcellularLocation>
        <location evidence="6">Cytoplasm</location>
    </subcellularLocation>
</comment>
<dbReference type="Proteomes" id="UP000000599">
    <property type="component" value="Chromosome A"/>
</dbReference>
<dbReference type="AlphaFoldDB" id="Q6BYF4"/>
<protein>
    <recommendedName>
        <fullName evidence="6">tRNA wybutosine-synthesizing protein 2</fullName>
        <shortName evidence="6">tRNA-yW-synthesizing protein 2</shortName>
    </recommendedName>
    <alternativeName>
        <fullName evidence="6">tRNA(Phe) (4-demethylwyosine(37)-C(7)) aminocarboxypropyltransferase</fullName>
    </alternativeName>
</protein>
<dbReference type="OrthoDB" id="2387925at2759"/>
<dbReference type="PANTHER" id="PTHR23245:SF25">
    <property type="entry name" value="TRNA WYBUTOSINE-SYNTHESIZING PROTEIN 2 HOMOLOG"/>
    <property type="match status" value="1"/>
</dbReference>
<dbReference type="FunCoup" id="Q6BYF4">
    <property type="interactions" value="36"/>
</dbReference>
<dbReference type="GO" id="GO:0030488">
    <property type="term" value="P:tRNA methylation"/>
    <property type="evidence" value="ECO:0007669"/>
    <property type="project" value="TreeGrafter"/>
</dbReference>
<dbReference type="GO" id="GO:0031591">
    <property type="term" value="P:wybutosine biosynthetic process"/>
    <property type="evidence" value="ECO:0007669"/>
    <property type="project" value="InterPro"/>
</dbReference>
<evidence type="ECO:0000256" key="6">
    <source>
        <dbReference type="PIRNR" id="PIRNR038972"/>
    </source>
</evidence>
<keyword evidence="4 6" id="KW-0819">tRNA processing</keyword>
<dbReference type="STRING" id="284592.Q6BYF4"/>
<keyword evidence="6" id="KW-0963">Cytoplasm</keyword>
<evidence type="ECO:0000313" key="8">
    <source>
        <dbReference type="EMBL" id="CAG84728.2"/>
    </source>
</evidence>
<name>Q6BYF4_DEBHA</name>
<dbReference type="InterPro" id="IPR056743">
    <property type="entry name" value="TRM5-TYW2-like_MTfase"/>
</dbReference>